<accession>A0ABU3K483</accession>
<organism evidence="1 2">
    <name type="scientific">Candidatus Nitronereus thalassa</name>
    <dbReference type="NCBI Taxonomy" id="3020898"/>
    <lineage>
        <taxon>Bacteria</taxon>
        <taxon>Pseudomonadati</taxon>
        <taxon>Nitrospirota</taxon>
        <taxon>Nitrospiria</taxon>
        <taxon>Nitrospirales</taxon>
        <taxon>Nitrospiraceae</taxon>
        <taxon>Candidatus Nitronereus</taxon>
    </lineage>
</organism>
<sequence>MNVALRPPHSHRLKTVVCDAADDLWHVGVYQPGRIHDRSRLSVRRARMRRAQGAASMVMAVLRFGLSPST</sequence>
<evidence type="ECO:0000313" key="2">
    <source>
        <dbReference type="Proteomes" id="UP001250932"/>
    </source>
</evidence>
<keyword evidence="2" id="KW-1185">Reference proteome</keyword>
<reference evidence="1 2" key="1">
    <citation type="journal article" date="2023" name="ISME J.">
        <title>Cultivation and genomic characterization of novel and ubiquitous marine nitrite-oxidizing bacteria from the Nitrospirales.</title>
        <authorList>
            <person name="Mueller A.J."/>
            <person name="Daebeler A."/>
            <person name="Herbold C.W."/>
            <person name="Kirkegaard R.H."/>
            <person name="Daims H."/>
        </authorList>
    </citation>
    <scope>NUCLEOTIDE SEQUENCE [LARGE SCALE GENOMIC DNA]</scope>
    <source>
        <strain evidence="1 2">EB</strain>
    </source>
</reference>
<dbReference type="EMBL" id="JAQOUE010000001">
    <property type="protein sequence ID" value="MDT7041200.1"/>
    <property type="molecule type" value="Genomic_DNA"/>
</dbReference>
<comment type="caution">
    <text evidence="1">The sequence shown here is derived from an EMBL/GenBank/DDBJ whole genome shotgun (WGS) entry which is preliminary data.</text>
</comment>
<gene>
    <name evidence="1" type="ORF">PPG34_02480</name>
</gene>
<evidence type="ECO:0008006" key="3">
    <source>
        <dbReference type="Google" id="ProtNLM"/>
    </source>
</evidence>
<name>A0ABU3K483_9BACT</name>
<proteinExistence type="predicted"/>
<protein>
    <recommendedName>
        <fullName evidence="3">Transposase</fullName>
    </recommendedName>
</protein>
<dbReference type="Proteomes" id="UP001250932">
    <property type="component" value="Unassembled WGS sequence"/>
</dbReference>
<evidence type="ECO:0000313" key="1">
    <source>
        <dbReference type="EMBL" id="MDT7041200.1"/>
    </source>
</evidence>
<dbReference type="RefSeq" id="WP_313831556.1">
    <property type="nucleotide sequence ID" value="NZ_JAQOUE010000001.1"/>
</dbReference>